<feature type="compositionally biased region" description="Basic and acidic residues" evidence="1">
    <location>
        <begin position="388"/>
        <end position="473"/>
    </location>
</feature>
<feature type="region of interest" description="Disordered" evidence="1">
    <location>
        <begin position="307"/>
        <end position="485"/>
    </location>
</feature>
<protein>
    <recommendedName>
        <fullName evidence="4">RRM domain-containing protein</fullName>
    </recommendedName>
</protein>
<organism evidence="2 3">
    <name type="scientific">Polarella glacialis</name>
    <name type="common">Dinoflagellate</name>
    <dbReference type="NCBI Taxonomy" id="89957"/>
    <lineage>
        <taxon>Eukaryota</taxon>
        <taxon>Sar</taxon>
        <taxon>Alveolata</taxon>
        <taxon>Dinophyceae</taxon>
        <taxon>Suessiales</taxon>
        <taxon>Suessiaceae</taxon>
        <taxon>Polarella</taxon>
    </lineage>
</organism>
<dbReference type="Proteomes" id="UP000626109">
    <property type="component" value="Unassembled WGS sequence"/>
</dbReference>
<feature type="compositionally biased region" description="Basic and acidic residues" evidence="1">
    <location>
        <begin position="358"/>
        <end position="374"/>
    </location>
</feature>
<name>A0A813L8W8_POLGL</name>
<gene>
    <name evidence="2" type="ORF">PGLA2088_LOCUS42208</name>
</gene>
<comment type="caution">
    <text evidence="2">The sequence shown here is derived from an EMBL/GenBank/DDBJ whole genome shotgun (WGS) entry which is preliminary data.</text>
</comment>
<evidence type="ECO:0000313" key="3">
    <source>
        <dbReference type="Proteomes" id="UP000626109"/>
    </source>
</evidence>
<feature type="compositionally biased region" description="Basic residues" evidence="1">
    <location>
        <begin position="474"/>
        <end position="485"/>
    </location>
</feature>
<feature type="non-terminal residue" evidence="2">
    <location>
        <position position="485"/>
    </location>
</feature>
<evidence type="ECO:0000256" key="1">
    <source>
        <dbReference type="SAM" id="MobiDB-lite"/>
    </source>
</evidence>
<dbReference type="AlphaFoldDB" id="A0A813L8W8"/>
<sequence length="485" mass="54860">MDLAAAHMAFAHFGEIQSLKLISGVSSLAEVVFFDIRAASAALEALGSEACVLGPQVGDRTVQLAGDAEPDMSDLSSISDVCTTPAGSLVLEFFDVRDATGYGQADPKVSASAWIEAGLRVKVEKPQHQSRGEPIKARQESWCPEDRPDKMACFSAIHALARDASQADDAQAEAQSWSSIEVLSHLQDMSPELAGEMTEDDLEPALESSALLEVSFGDDGEQRISSASSSSPLEESTLRAFSSCVQRRHSSRANATDRRWSCISEELAKVLGPRDEDFDRRLLQSSPHFAFSQVLSHHVIRLTRDLKEPPYGPLRRGSRPPLQADERRDGERGYCSSAASSTRRQERDARSGASNGRRIGDERDAKADQDDEGRRHRSRPPPTTDRQYQYDRRKDDRRPADRRDDRRADDHRHDDRRRGDDRRDDRYADRRDDRRLEERRRPDERRHDDRRPDSRRPDDRRSSGHSRSRAERSRSRRRESHRSRG</sequence>
<reference evidence="2" key="1">
    <citation type="submission" date="2021-02" db="EMBL/GenBank/DDBJ databases">
        <authorList>
            <person name="Dougan E. K."/>
            <person name="Rhodes N."/>
            <person name="Thang M."/>
            <person name="Chan C."/>
        </authorList>
    </citation>
    <scope>NUCLEOTIDE SEQUENCE</scope>
</reference>
<evidence type="ECO:0000313" key="2">
    <source>
        <dbReference type="EMBL" id="CAE8721910.1"/>
    </source>
</evidence>
<evidence type="ECO:0008006" key="4">
    <source>
        <dbReference type="Google" id="ProtNLM"/>
    </source>
</evidence>
<proteinExistence type="predicted"/>
<dbReference type="EMBL" id="CAJNNW010034195">
    <property type="protein sequence ID" value="CAE8721910.1"/>
    <property type="molecule type" value="Genomic_DNA"/>
</dbReference>
<accession>A0A813L8W8</accession>